<keyword evidence="5" id="KW-0931">ER-Golgi transport</keyword>
<keyword evidence="2 5" id="KW-0813">Transport</keyword>
<feature type="compositionally biased region" description="Basic and acidic residues" evidence="7">
    <location>
        <begin position="1"/>
        <end position="20"/>
    </location>
</feature>
<comment type="function">
    <text evidence="5">The coatomer is a cytosolic protein complex that binds to dilysine motifs and reversibly associates with Golgi non-clathrin-coated vesicles, which further mediate biosynthetic protein transport from the ER, via the Golgi up to the trans Golgi network. Coatomer complex is required for budding from Golgi membranes, and is essential for the retrograde Golgi-to-ER transport of dilysine-tagged proteins.</text>
</comment>
<dbReference type="PANTHER" id="PTHR10121">
    <property type="entry name" value="COATOMER SUBUNIT DELTA"/>
    <property type="match status" value="1"/>
</dbReference>
<dbReference type="GO" id="GO:0030126">
    <property type="term" value="C:COPI vesicle coat"/>
    <property type="evidence" value="ECO:0007669"/>
    <property type="project" value="UniProtKB-UniRule"/>
</dbReference>
<evidence type="ECO:0000256" key="5">
    <source>
        <dbReference type="RuleBase" id="RU364018"/>
    </source>
</evidence>
<dbReference type="AlphaFoldDB" id="A0A3L6R0C9"/>
<organism evidence="9 10">
    <name type="scientific">Panicum miliaceum</name>
    <name type="common">Proso millet</name>
    <name type="synonym">Broomcorn millet</name>
    <dbReference type="NCBI Taxonomy" id="4540"/>
    <lineage>
        <taxon>Eukaryota</taxon>
        <taxon>Viridiplantae</taxon>
        <taxon>Streptophyta</taxon>
        <taxon>Embryophyta</taxon>
        <taxon>Tracheophyta</taxon>
        <taxon>Spermatophyta</taxon>
        <taxon>Magnoliopsida</taxon>
        <taxon>Liliopsida</taxon>
        <taxon>Poales</taxon>
        <taxon>Poaceae</taxon>
        <taxon>PACMAD clade</taxon>
        <taxon>Panicoideae</taxon>
        <taxon>Panicodae</taxon>
        <taxon>Paniceae</taxon>
        <taxon>Panicinae</taxon>
        <taxon>Panicum</taxon>
        <taxon>Panicum sect. Panicum</taxon>
    </lineage>
</organism>
<dbReference type="OrthoDB" id="683399at2759"/>
<feature type="region of interest" description="Disordered" evidence="7">
    <location>
        <begin position="1"/>
        <end position="38"/>
    </location>
</feature>
<dbReference type="GO" id="GO:0006888">
    <property type="term" value="P:endoplasmic reticulum to Golgi vesicle-mediated transport"/>
    <property type="evidence" value="ECO:0007669"/>
    <property type="project" value="TreeGrafter"/>
</dbReference>
<keyword evidence="10" id="KW-1185">Reference proteome</keyword>
<feature type="compositionally biased region" description="Polar residues" evidence="7">
    <location>
        <begin position="29"/>
        <end position="38"/>
    </location>
</feature>
<proteinExistence type="inferred from homology"/>
<keyword evidence="8" id="KW-1133">Transmembrane helix</keyword>
<keyword evidence="5" id="KW-0968">Cytoplasmic vesicle</keyword>
<comment type="subcellular location">
    <subcellularLocation>
        <location evidence="5 6">Cytoplasm</location>
    </subcellularLocation>
    <subcellularLocation>
        <location evidence="5 6">Cytoplasmic vesicle</location>
        <location evidence="5 6">COPI-coated vesicle membrane</location>
        <topology evidence="5 6">Peripheral membrane protein</topology>
        <orientation evidence="5 6">Cytoplasmic side</orientation>
    </subcellularLocation>
    <subcellularLocation>
        <location evidence="5 6">Golgi apparatus membrane</location>
        <topology evidence="5 6">Peripheral membrane protein</topology>
        <orientation evidence="5 6">Cytoplasmic side</orientation>
    </subcellularLocation>
</comment>
<dbReference type="STRING" id="4540.A0A3L6R0C9"/>
<gene>
    <name evidence="9" type="ORF">C2845_PM08G30170</name>
</gene>
<protein>
    <recommendedName>
        <fullName evidence="5">Coatomer subunit delta</fullName>
    </recommendedName>
</protein>
<comment type="subunit">
    <text evidence="5">Oligomeric complex that consists of at least the alpha, beta, beta', gamma, delta, epsilon and zeta subunits.</text>
</comment>
<feature type="transmembrane region" description="Helical" evidence="8">
    <location>
        <begin position="184"/>
        <end position="206"/>
    </location>
</feature>
<keyword evidence="5" id="KW-0333">Golgi apparatus</keyword>
<dbReference type="GO" id="GO:0015031">
    <property type="term" value="P:protein transport"/>
    <property type="evidence" value="ECO:0007669"/>
    <property type="project" value="UniProtKB-KW"/>
</dbReference>
<evidence type="ECO:0000256" key="8">
    <source>
        <dbReference type="SAM" id="Phobius"/>
    </source>
</evidence>
<comment type="caution">
    <text evidence="9">The sequence shown here is derived from an EMBL/GenBank/DDBJ whole genome shotgun (WGS) entry which is preliminary data.</text>
</comment>
<accession>A0A3L6R0C9</accession>
<name>A0A3L6R0C9_PANMI</name>
<dbReference type="GO" id="GO:0000139">
    <property type="term" value="C:Golgi membrane"/>
    <property type="evidence" value="ECO:0007669"/>
    <property type="project" value="UniProtKB-SubCell"/>
</dbReference>
<dbReference type="GO" id="GO:0051645">
    <property type="term" value="P:Golgi localization"/>
    <property type="evidence" value="ECO:0007669"/>
    <property type="project" value="TreeGrafter"/>
</dbReference>
<sequence length="211" mass="23047">MRKRVTEIEKSKIDRGKNEKAFGPLRPPNSFSDMSTKGTGLGGDPLFADFFAQKPKGLPPAPAPATSKVAGGMKLGRAKKTNQFLESLKAEGELISEDTQPSGIQSGLLSVPPSDPIAVAIEEKINVTVKRDGGIHNFDIQGTLALQVLNDTVCSPRSWKAGMTQETQCWNGQLFLLTNPTAVVLWNLLFLQLTINIFSHLGWFFCIKHLQ</sequence>
<evidence type="ECO:0000256" key="3">
    <source>
        <dbReference type="ARBA" id="ARBA00022490"/>
    </source>
</evidence>
<evidence type="ECO:0000313" key="10">
    <source>
        <dbReference type="Proteomes" id="UP000275267"/>
    </source>
</evidence>
<evidence type="ECO:0000256" key="2">
    <source>
        <dbReference type="ARBA" id="ARBA00022448"/>
    </source>
</evidence>
<evidence type="ECO:0000256" key="4">
    <source>
        <dbReference type="ARBA" id="ARBA00022927"/>
    </source>
</evidence>
<keyword evidence="5 8" id="KW-0472">Membrane</keyword>
<dbReference type="Proteomes" id="UP000275267">
    <property type="component" value="Unassembled WGS sequence"/>
</dbReference>
<comment type="similarity">
    <text evidence="1 5">Belongs to the adaptor complexes medium subunit family. Delta-COP subfamily.</text>
</comment>
<keyword evidence="8" id="KW-0812">Transmembrane</keyword>
<keyword evidence="4 5" id="KW-0653">Protein transport</keyword>
<dbReference type="GO" id="GO:0006890">
    <property type="term" value="P:retrograde vesicle-mediated transport, Golgi to endoplasmic reticulum"/>
    <property type="evidence" value="ECO:0007669"/>
    <property type="project" value="UniProtKB-UniRule"/>
</dbReference>
<evidence type="ECO:0000256" key="1">
    <source>
        <dbReference type="ARBA" id="ARBA00010516"/>
    </source>
</evidence>
<reference evidence="10" key="1">
    <citation type="journal article" date="2019" name="Nat. Commun.">
        <title>The genome of broomcorn millet.</title>
        <authorList>
            <person name="Zou C."/>
            <person name="Miki D."/>
            <person name="Li D."/>
            <person name="Tang Q."/>
            <person name="Xiao L."/>
            <person name="Rajput S."/>
            <person name="Deng P."/>
            <person name="Jia W."/>
            <person name="Huang R."/>
            <person name="Zhang M."/>
            <person name="Sun Y."/>
            <person name="Hu J."/>
            <person name="Fu X."/>
            <person name="Schnable P.S."/>
            <person name="Li F."/>
            <person name="Zhang H."/>
            <person name="Feng B."/>
            <person name="Zhu X."/>
            <person name="Liu R."/>
            <person name="Schnable J.C."/>
            <person name="Zhu J.-K."/>
            <person name="Zhang H."/>
        </authorList>
    </citation>
    <scope>NUCLEOTIDE SEQUENCE [LARGE SCALE GENOMIC DNA]</scope>
</reference>
<dbReference type="InterPro" id="IPR027059">
    <property type="entry name" value="Coatomer_dsu"/>
</dbReference>
<dbReference type="EMBL" id="PQIB02000010">
    <property type="protein sequence ID" value="RLM92428.1"/>
    <property type="molecule type" value="Genomic_DNA"/>
</dbReference>
<evidence type="ECO:0000313" key="9">
    <source>
        <dbReference type="EMBL" id="RLM92428.1"/>
    </source>
</evidence>
<keyword evidence="3 5" id="KW-0963">Cytoplasm</keyword>
<evidence type="ECO:0000256" key="7">
    <source>
        <dbReference type="SAM" id="MobiDB-lite"/>
    </source>
</evidence>
<dbReference type="PANTHER" id="PTHR10121:SF3">
    <property type="entry name" value="COATOMER SUBUNIT DELTA-3"/>
    <property type="match status" value="1"/>
</dbReference>
<evidence type="ECO:0000256" key="6">
    <source>
        <dbReference type="RuleBase" id="RU366052"/>
    </source>
</evidence>